<protein>
    <submittedName>
        <fullName evidence="1">PDC sensor domain-containing protein</fullName>
    </submittedName>
</protein>
<reference evidence="1 2" key="1">
    <citation type="submission" date="2024-06" db="EMBL/GenBank/DDBJ databases">
        <authorList>
            <person name="Chen R.Y."/>
        </authorList>
    </citation>
    <scope>NUCLEOTIDE SEQUENCE [LARGE SCALE GENOMIC DNA]</scope>
    <source>
        <strain evidence="1 2">D2</strain>
    </source>
</reference>
<evidence type="ECO:0000313" key="1">
    <source>
        <dbReference type="EMBL" id="MER2491569.1"/>
    </source>
</evidence>
<comment type="caution">
    <text evidence="1">The sequence shown here is derived from an EMBL/GenBank/DDBJ whole genome shotgun (WGS) entry which is preliminary data.</text>
</comment>
<keyword evidence="2" id="KW-1185">Reference proteome</keyword>
<proteinExistence type="predicted"/>
<dbReference type="Gene3D" id="3.30.450.20">
    <property type="entry name" value="PAS domain"/>
    <property type="match status" value="1"/>
</dbReference>
<name>A0ABV1RF66_9ALTE</name>
<dbReference type="CDD" id="cd18773">
    <property type="entry name" value="PDC1_HK_sensor"/>
    <property type="match status" value="1"/>
</dbReference>
<dbReference type="RefSeq" id="WP_350401167.1">
    <property type="nucleotide sequence ID" value="NZ_JBELOE010000136.1"/>
</dbReference>
<dbReference type="Proteomes" id="UP001467690">
    <property type="component" value="Unassembled WGS sequence"/>
</dbReference>
<sequence length="220" mass="24959">MFKSHLLTAILTSIITCFTVYSLADPVKRLSQNYTQAIVDAHIRLLYRLGHSEAVITALNDRFYNPFTLDEILAKDKQWHNSVELQTQITQNPIAQEMAQLVSSTQYSIAEIMLVDLNGALVAAYPTTTDFWQGDEDKFQRAITNSKFYISPAKWDESTQDYSFFVAMAIYRGAEKLGALIAGLNVTEEYMLSMGLERLLELRQQESSTPKETDAIEEKP</sequence>
<accession>A0ABV1RF66</accession>
<gene>
    <name evidence="1" type="ORF">ABS311_06710</name>
</gene>
<dbReference type="EMBL" id="JBELOE010000136">
    <property type="protein sequence ID" value="MER2491569.1"/>
    <property type="molecule type" value="Genomic_DNA"/>
</dbReference>
<evidence type="ECO:0000313" key="2">
    <source>
        <dbReference type="Proteomes" id="UP001467690"/>
    </source>
</evidence>
<organism evidence="1 2">
    <name type="scientific">Catenovulum sediminis</name>
    <dbReference type="NCBI Taxonomy" id="1740262"/>
    <lineage>
        <taxon>Bacteria</taxon>
        <taxon>Pseudomonadati</taxon>
        <taxon>Pseudomonadota</taxon>
        <taxon>Gammaproteobacteria</taxon>
        <taxon>Alteromonadales</taxon>
        <taxon>Alteromonadaceae</taxon>
        <taxon>Catenovulum</taxon>
    </lineage>
</organism>